<evidence type="ECO:0000256" key="8">
    <source>
        <dbReference type="SAM" id="MobiDB-lite"/>
    </source>
</evidence>
<dbReference type="AlphaFoldDB" id="A0A4R2RG92"/>
<feature type="region of interest" description="Disordered" evidence="8">
    <location>
        <begin position="1"/>
        <end position="29"/>
    </location>
</feature>
<keyword evidence="12" id="KW-1185">Reference proteome</keyword>
<feature type="transmembrane region" description="Helical" evidence="9">
    <location>
        <begin position="32"/>
        <end position="55"/>
    </location>
</feature>
<dbReference type="PANTHER" id="PTHR30329:SF21">
    <property type="entry name" value="LIPOPROTEIN YIAD-RELATED"/>
    <property type="match status" value="1"/>
</dbReference>
<dbReference type="InterPro" id="IPR036737">
    <property type="entry name" value="OmpA-like_sf"/>
</dbReference>
<evidence type="ECO:0000313" key="11">
    <source>
        <dbReference type="EMBL" id="TCP61399.1"/>
    </source>
</evidence>
<feature type="compositionally biased region" description="Pro residues" evidence="8">
    <location>
        <begin position="1"/>
        <end position="12"/>
    </location>
</feature>
<evidence type="ECO:0000256" key="1">
    <source>
        <dbReference type="ARBA" id="ARBA00004162"/>
    </source>
</evidence>
<feature type="compositionally biased region" description="Polar residues" evidence="8">
    <location>
        <begin position="379"/>
        <end position="391"/>
    </location>
</feature>
<keyword evidence="5 9" id="KW-1133">Transmembrane helix</keyword>
<evidence type="ECO:0000256" key="5">
    <source>
        <dbReference type="ARBA" id="ARBA00022989"/>
    </source>
</evidence>
<dbReference type="CDD" id="cd07185">
    <property type="entry name" value="OmpA_C-like"/>
    <property type="match status" value="1"/>
</dbReference>
<gene>
    <name evidence="11" type="ORF">EV663_105117</name>
</gene>
<protein>
    <submittedName>
        <fullName evidence="11">Chemotaxis protein MotB</fullName>
    </submittedName>
</protein>
<dbReference type="RefSeq" id="WP_132951182.1">
    <property type="nucleotide sequence ID" value="NZ_SLXU01000005.1"/>
</dbReference>
<evidence type="ECO:0000256" key="7">
    <source>
        <dbReference type="PROSITE-ProRule" id="PRU00473"/>
    </source>
</evidence>
<dbReference type="Gene3D" id="3.30.1330.60">
    <property type="entry name" value="OmpA-like domain"/>
    <property type="match status" value="1"/>
</dbReference>
<comment type="similarity">
    <text evidence="2">Belongs to the MotB family.</text>
</comment>
<dbReference type="Proteomes" id="UP000295050">
    <property type="component" value="Unassembled WGS sequence"/>
</dbReference>
<feature type="region of interest" description="Disordered" evidence="8">
    <location>
        <begin position="173"/>
        <end position="195"/>
    </location>
</feature>
<comment type="subcellular location">
    <subcellularLocation>
        <location evidence="1">Cell membrane</location>
        <topology evidence="1">Single-pass membrane protein</topology>
    </subcellularLocation>
</comment>
<dbReference type="PROSITE" id="PS51123">
    <property type="entry name" value="OMPA_2"/>
    <property type="match status" value="1"/>
</dbReference>
<keyword evidence="4 9" id="KW-0812">Transmembrane</keyword>
<dbReference type="Pfam" id="PF13677">
    <property type="entry name" value="MotB_plug"/>
    <property type="match status" value="1"/>
</dbReference>
<name>A0A4R2RG92_9RHOB</name>
<proteinExistence type="inferred from homology"/>
<dbReference type="SUPFAM" id="SSF103088">
    <property type="entry name" value="OmpA-like"/>
    <property type="match status" value="1"/>
</dbReference>
<dbReference type="InterPro" id="IPR050330">
    <property type="entry name" value="Bact_OuterMem_StrucFunc"/>
</dbReference>
<feature type="compositionally biased region" description="Acidic residues" evidence="8">
    <location>
        <begin position="181"/>
        <end position="194"/>
    </location>
</feature>
<accession>A0A4R2RG92</accession>
<feature type="domain" description="OmpA-like" evidence="10">
    <location>
        <begin position="286"/>
        <end position="408"/>
    </location>
</feature>
<dbReference type="Pfam" id="PF00691">
    <property type="entry name" value="OmpA"/>
    <property type="match status" value="1"/>
</dbReference>
<reference evidence="11 12" key="1">
    <citation type="submission" date="2019-03" db="EMBL/GenBank/DDBJ databases">
        <title>Genomic Encyclopedia of Type Strains, Phase IV (KMG-IV): sequencing the most valuable type-strain genomes for metagenomic binning, comparative biology and taxonomic classification.</title>
        <authorList>
            <person name="Goeker M."/>
        </authorList>
    </citation>
    <scope>NUCLEOTIDE SEQUENCE [LARGE SCALE GENOMIC DNA]</scope>
    <source>
        <strain evidence="11 12">DSM 24766</strain>
    </source>
</reference>
<evidence type="ECO:0000256" key="3">
    <source>
        <dbReference type="ARBA" id="ARBA00022475"/>
    </source>
</evidence>
<sequence length="408" mass="43661">MAKTPIPLPVPDPTIEQEPEEERKCPDPGAPAWMATFADIATLLMAFFVLILSFADFNQPKFKQIAGSLRNSFGVQRDVPVLEQPLGTTSLELTFSPSPTISITEQLRQQTTEVERQQIETRERDGETDSQDIAQLAQELTEAMMDALQSGAVTPEQVENAITLRVDAGLETGRESAPEQDATDPAEASEPDEADALREKLAQAIKTAREAPLPSAQSGKEGADPAATRPTDPGTEAREAGKIADSGGLLSGERAARRNAQMTELQLRIALREEIDKGLVTVENVKDKVRVTVGAGGAFESGSADLTVEAQDILGRVAYANLDKASRIEVTGHTDDRPLGAGAVFGDNWGLAAARASAVVRVIEASGAVGSDRLRAVSMGQSQPVAENTTPEGRAENRRIEIEIEYPK</sequence>
<dbReference type="EMBL" id="SLXU01000005">
    <property type="protein sequence ID" value="TCP61399.1"/>
    <property type="molecule type" value="Genomic_DNA"/>
</dbReference>
<dbReference type="InterPro" id="IPR006665">
    <property type="entry name" value="OmpA-like"/>
</dbReference>
<feature type="region of interest" description="Disordered" evidence="8">
    <location>
        <begin position="379"/>
        <end position="398"/>
    </location>
</feature>
<keyword evidence="6 7" id="KW-0472">Membrane</keyword>
<evidence type="ECO:0000256" key="6">
    <source>
        <dbReference type="ARBA" id="ARBA00023136"/>
    </source>
</evidence>
<evidence type="ECO:0000256" key="2">
    <source>
        <dbReference type="ARBA" id="ARBA00008914"/>
    </source>
</evidence>
<keyword evidence="3" id="KW-1003">Cell membrane</keyword>
<dbReference type="OrthoDB" id="7170686at2"/>
<evidence type="ECO:0000313" key="12">
    <source>
        <dbReference type="Proteomes" id="UP000295050"/>
    </source>
</evidence>
<dbReference type="InterPro" id="IPR025713">
    <property type="entry name" value="MotB-like_N_dom"/>
</dbReference>
<dbReference type="PANTHER" id="PTHR30329">
    <property type="entry name" value="STATOR ELEMENT OF FLAGELLAR MOTOR COMPLEX"/>
    <property type="match status" value="1"/>
</dbReference>
<organism evidence="11 12">
    <name type="scientific">Rhodovulum bhavnagarense</name>
    <dbReference type="NCBI Taxonomy" id="992286"/>
    <lineage>
        <taxon>Bacteria</taxon>
        <taxon>Pseudomonadati</taxon>
        <taxon>Pseudomonadota</taxon>
        <taxon>Alphaproteobacteria</taxon>
        <taxon>Rhodobacterales</taxon>
        <taxon>Paracoccaceae</taxon>
        <taxon>Rhodovulum</taxon>
    </lineage>
</organism>
<evidence type="ECO:0000256" key="9">
    <source>
        <dbReference type="SAM" id="Phobius"/>
    </source>
</evidence>
<evidence type="ECO:0000259" key="10">
    <source>
        <dbReference type="PROSITE" id="PS51123"/>
    </source>
</evidence>
<comment type="caution">
    <text evidence="11">The sequence shown here is derived from an EMBL/GenBank/DDBJ whole genome shotgun (WGS) entry which is preliminary data.</text>
</comment>
<evidence type="ECO:0000256" key="4">
    <source>
        <dbReference type="ARBA" id="ARBA00022692"/>
    </source>
</evidence>
<dbReference type="GO" id="GO:0005886">
    <property type="term" value="C:plasma membrane"/>
    <property type="evidence" value="ECO:0007669"/>
    <property type="project" value="UniProtKB-SubCell"/>
</dbReference>
<feature type="region of interest" description="Disordered" evidence="8">
    <location>
        <begin position="208"/>
        <end position="252"/>
    </location>
</feature>